<reference evidence="1 2" key="1">
    <citation type="submission" date="2023-08" db="EMBL/GenBank/DDBJ databases">
        <authorList>
            <person name="Palmer J.M."/>
        </authorList>
    </citation>
    <scope>NUCLEOTIDE SEQUENCE [LARGE SCALE GENOMIC DNA]</scope>
    <source>
        <strain evidence="1 2">TWF481</strain>
    </source>
</reference>
<proteinExistence type="predicted"/>
<organism evidence="1 2">
    <name type="scientific">Arthrobotrys musiformis</name>
    <dbReference type="NCBI Taxonomy" id="47236"/>
    <lineage>
        <taxon>Eukaryota</taxon>
        <taxon>Fungi</taxon>
        <taxon>Dikarya</taxon>
        <taxon>Ascomycota</taxon>
        <taxon>Pezizomycotina</taxon>
        <taxon>Orbiliomycetes</taxon>
        <taxon>Orbiliales</taxon>
        <taxon>Orbiliaceae</taxon>
        <taxon>Arthrobotrys</taxon>
    </lineage>
</organism>
<dbReference type="AlphaFoldDB" id="A0AAV9W153"/>
<evidence type="ECO:0000313" key="1">
    <source>
        <dbReference type="EMBL" id="KAK6499113.1"/>
    </source>
</evidence>
<comment type="caution">
    <text evidence="1">The sequence shown here is derived from an EMBL/GenBank/DDBJ whole genome shotgun (WGS) entry which is preliminary data.</text>
</comment>
<sequence>MPTRLKPRPKHIRHITNSVDPASLIGKHVIGFLDDYPLSLTLSESPDKPLEIHFGGECGGGKDFEYFIDDHLRSALEKAASNDPHHCPVKIIDAYSGEVTKRYEIPSNDRLPQYRGKIWYDTFTCVGIRLEGMKEIGYIWGEDTGKSWDELCFYCGTFIATDEQLAEMELDHQKKEKEKQFNNEAKALLKSWKEIRLCKKKENDI</sequence>
<evidence type="ECO:0000313" key="2">
    <source>
        <dbReference type="Proteomes" id="UP001370758"/>
    </source>
</evidence>
<accession>A0AAV9W153</accession>
<gene>
    <name evidence="1" type="ORF">TWF481_011684</name>
</gene>
<dbReference type="Proteomes" id="UP001370758">
    <property type="component" value="Unassembled WGS sequence"/>
</dbReference>
<protein>
    <submittedName>
        <fullName evidence="1">Uncharacterized protein</fullName>
    </submittedName>
</protein>
<name>A0AAV9W153_9PEZI</name>
<dbReference type="EMBL" id="JAVHJL010000008">
    <property type="protein sequence ID" value="KAK6499113.1"/>
    <property type="molecule type" value="Genomic_DNA"/>
</dbReference>
<keyword evidence="2" id="KW-1185">Reference proteome</keyword>